<keyword evidence="3" id="KW-1185">Reference proteome</keyword>
<dbReference type="EMBL" id="JAZHXI010000006">
    <property type="protein sequence ID" value="KAL2070413.1"/>
    <property type="molecule type" value="Genomic_DNA"/>
</dbReference>
<evidence type="ECO:0000256" key="1">
    <source>
        <dbReference type="SAM" id="SignalP"/>
    </source>
</evidence>
<evidence type="ECO:0000313" key="3">
    <source>
        <dbReference type="Proteomes" id="UP001595075"/>
    </source>
</evidence>
<protein>
    <submittedName>
        <fullName evidence="2">Uncharacterized protein</fullName>
    </submittedName>
</protein>
<sequence length="84" mass="9173">MVGLLYTLLAPAALIPSTRGCAHEFDYANETESYPNYISGSDGPADTATSGFVFNHFSLLEHVLSSSQNIFLQAVTSNRIQEKF</sequence>
<feature type="signal peptide" evidence="1">
    <location>
        <begin position="1"/>
        <end position="20"/>
    </location>
</feature>
<name>A0ABR4CKD1_9HELO</name>
<evidence type="ECO:0000313" key="2">
    <source>
        <dbReference type="EMBL" id="KAL2070413.1"/>
    </source>
</evidence>
<comment type="caution">
    <text evidence="2">The sequence shown here is derived from an EMBL/GenBank/DDBJ whole genome shotgun (WGS) entry which is preliminary data.</text>
</comment>
<reference evidence="2 3" key="1">
    <citation type="journal article" date="2024" name="Commun. Biol.">
        <title>Comparative genomic analysis of thermophilic fungi reveals convergent evolutionary adaptations and gene losses.</title>
        <authorList>
            <person name="Steindorff A.S."/>
            <person name="Aguilar-Pontes M.V."/>
            <person name="Robinson A.J."/>
            <person name="Andreopoulos B."/>
            <person name="LaButti K."/>
            <person name="Kuo A."/>
            <person name="Mondo S."/>
            <person name="Riley R."/>
            <person name="Otillar R."/>
            <person name="Haridas S."/>
            <person name="Lipzen A."/>
            <person name="Grimwood J."/>
            <person name="Schmutz J."/>
            <person name="Clum A."/>
            <person name="Reid I.D."/>
            <person name="Moisan M.C."/>
            <person name="Butler G."/>
            <person name="Nguyen T.T.M."/>
            <person name="Dewar K."/>
            <person name="Conant G."/>
            <person name="Drula E."/>
            <person name="Henrissat B."/>
            <person name="Hansel C."/>
            <person name="Singer S."/>
            <person name="Hutchinson M.I."/>
            <person name="de Vries R.P."/>
            <person name="Natvig D.O."/>
            <person name="Powell A.J."/>
            <person name="Tsang A."/>
            <person name="Grigoriev I.V."/>
        </authorList>
    </citation>
    <scope>NUCLEOTIDE SEQUENCE [LARGE SCALE GENOMIC DNA]</scope>
    <source>
        <strain evidence="2 3">CBS 494.80</strain>
    </source>
</reference>
<proteinExistence type="predicted"/>
<gene>
    <name evidence="2" type="ORF">VTL71DRAFT_13439</name>
</gene>
<feature type="chain" id="PRO_5045910040" evidence="1">
    <location>
        <begin position="21"/>
        <end position="84"/>
    </location>
</feature>
<accession>A0ABR4CKD1</accession>
<dbReference type="Proteomes" id="UP001595075">
    <property type="component" value="Unassembled WGS sequence"/>
</dbReference>
<keyword evidence="1" id="KW-0732">Signal</keyword>
<organism evidence="2 3">
    <name type="scientific">Oculimacula yallundae</name>
    <dbReference type="NCBI Taxonomy" id="86028"/>
    <lineage>
        <taxon>Eukaryota</taxon>
        <taxon>Fungi</taxon>
        <taxon>Dikarya</taxon>
        <taxon>Ascomycota</taxon>
        <taxon>Pezizomycotina</taxon>
        <taxon>Leotiomycetes</taxon>
        <taxon>Helotiales</taxon>
        <taxon>Ploettnerulaceae</taxon>
        <taxon>Oculimacula</taxon>
    </lineage>
</organism>